<reference evidence="1 2" key="1">
    <citation type="journal article" date="2016" name="PLoS ONE">
        <title>Sequence Assembly of Yarrowia lipolytica Strain W29/CLIB89 Shows Transposable Element Diversity.</title>
        <authorList>
            <person name="Magnan C."/>
            <person name="Yu J."/>
            <person name="Chang I."/>
            <person name="Jahn E."/>
            <person name="Kanomata Y."/>
            <person name="Wu J."/>
            <person name="Zeller M."/>
            <person name="Oakes M."/>
            <person name="Baldi P."/>
            <person name="Sandmeyer S."/>
        </authorList>
    </citation>
    <scope>NUCLEOTIDE SEQUENCE [LARGE SCALE GENOMIC DNA]</scope>
    <source>
        <strain evidence="2">CLIB89(W29)</strain>
    </source>
</reference>
<dbReference type="RefSeq" id="XP_068139588.1">
    <property type="nucleotide sequence ID" value="XM_068283487.1"/>
</dbReference>
<organism evidence="1 2">
    <name type="scientific">Yarrowia lipolytica</name>
    <name type="common">Candida lipolytica</name>
    <dbReference type="NCBI Taxonomy" id="4952"/>
    <lineage>
        <taxon>Eukaryota</taxon>
        <taxon>Fungi</taxon>
        <taxon>Dikarya</taxon>
        <taxon>Ascomycota</taxon>
        <taxon>Saccharomycotina</taxon>
        <taxon>Dipodascomycetes</taxon>
        <taxon>Dipodascales</taxon>
        <taxon>Dipodascales incertae sedis</taxon>
        <taxon>Yarrowia</taxon>
    </lineage>
</organism>
<evidence type="ECO:0000313" key="1">
    <source>
        <dbReference type="EMBL" id="AOW07770.1"/>
    </source>
</evidence>
<proteinExistence type="predicted"/>
<name>A0A1D8NQ62_YARLL</name>
<accession>A0A1D8NQ62</accession>
<dbReference type="Proteomes" id="UP000182444">
    <property type="component" value="Chromosome 1F"/>
</dbReference>
<evidence type="ECO:0000313" key="2">
    <source>
        <dbReference type="Proteomes" id="UP000182444"/>
    </source>
</evidence>
<dbReference type="GeneID" id="94584065"/>
<sequence>MRGLSPFQLSVTSASIKKMKKTWQGEAVERERTASCICCRRPSNVTCTTCLYVVATRCCVVIGANNQ</sequence>
<dbReference type="VEuPathDB" id="FungiDB:YALI1_F34557g"/>
<dbReference type="EMBL" id="CP017558">
    <property type="protein sequence ID" value="AOW07770.1"/>
    <property type="molecule type" value="Genomic_DNA"/>
</dbReference>
<protein>
    <submittedName>
        <fullName evidence="1">Uncharacterized protein</fullName>
    </submittedName>
</protein>
<gene>
    <name evidence="1" type="ORF">YALI1_F34557g</name>
</gene>
<dbReference type="AlphaFoldDB" id="A0A1D8NQ62"/>